<evidence type="ECO:0000256" key="17">
    <source>
        <dbReference type="ARBA" id="ARBA00032821"/>
    </source>
</evidence>
<evidence type="ECO:0000256" key="7">
    <source>
        <dbReference type="ARBA" id="ARBA00017810"/>
    </source>
</evidence>
<gene>
    <name evidence="18" type="ORF">METZ01_LOCUS415408</name>
</gene>
<evidence type="ECO:0000256" key="3">
    <source>
        <dbReference type="ARBA" id="ARBA00005194"/>
    </source>
</evidence>
<name>A0A382WV99_9ZZZZ</name>
<keyword evidence="11" id="KW-0443">Lipid metabolism</keyword>
<evidence type="ECO:0000256" key="4">
    <source>
        <dbReference type="ARBA" id="ARBA00006714"/>
    </source>
</evidence>
<evidence type="ECO:0000256" key="2">
    <source>
        <dbReference type="ARBA" id="ARBA00004496"/>
    </source>
</evidence>
<dbReference type="Pfam" id="PF07977">
    <property type="entry name" value="FabA"/>
    <property type="match status" value="1"/>
</dbReference>
<dbReference type="InterPro" id="IPR013114">
    <property type="entry name" value="FabA_FabZ"/>
</dbReference>
<accession>A0A382WV99</accession>
<dbReference type="InterPro" id="IPR010083">
    <property type="entry name" value="FabA"/>
</dbReference>
<dbReference type="PANTHER" id="PTHR30272:SF8">
    <property type="entry name" value="3-HYDROXYDECANOYL-[ACYL-CARRIER-PROTEIN] DEHYDRATASE"/>
    <property type="match status" value="1"/>
</dbReference>
<evidence type="ECO:0000256" key="14">
    <source>
        <dbReference type="ARBA" id="ARBA00023239"/>
    </source>
</evidence>
<comment type="subunit">
    <text evidence="5">Homodimer.</text>
</comment>
<keyword evidence="8" id="KW-0963">Cytoplasm</keyword>
<dbReference type="GO" id="GO:0005737">
    <property type="term" value="C:cytoplasm"/>
    <property type="evidence" value="ECO:0007669"/>
    <property type="project" value="UniProtKB-SubCell"/>
</dbReference>
<dbReference type="AlphaFoldDB" id="A0A382WV99"/>
<evidence type="ECO:0000256" key="16">
    <source>
        <dbReference type="ARBA" id="ARBA00032302"/>
    </source>
</evidence>
<dbReference type="GO" id="GO:0019171">
    <property type="term" value="F:(3R)-hydroxyacyl-[acyl-carrier-protein] dehydratase activity"/>
    <property type="evidence" value="ECO:0007669"/>
    <property type="project" value="UniProtKB-EC"/>
</dbReference>
<dbReference type="NCBIfam" id="NF003509">
    <property type="entry name" value="PRK05174.1"/>
    <property type="match status" value="1"/>
</dbReference>
<comment type="pathway">
    <text evidence="3">Lipid metabolism; fatty acid biosynthesis.</text>
</comment>
<comment type="catalytic activity">
    <reaction evidence="1">
        <text>a (3R)-hydroxyacyl-[ACP] = a (2E)-enoyl-[ACP] + H2O</text>
        <dbReference type="Rhea" id="RHEA:13097"/>
        <dbReference type="Rhea" id="RHEA-COMP:9925"/>
        <dbReference type="Rhea" id="RHEA-COMP:9945"/>
        <dbReference type="ChEBI" id="CHEBI:15377"/>
        <dbReference type="ChEBI" id="CHEBI:78784"/>
        <dbReference type="ChEBI" id="CHEBI:78827"/>
        <dbReference type="EC" id="4.2.1.59"/>
    </reaction>
</comment>
<protein>
    <recommendedName>
        <fullName evidence="7">3-hydroxydecanoyl-[acyl-carrier-protein] dehydratase</fullName>
        <ecNumber evidence="6">5.3.3.14</ecNumber>
    </recommendedName>
    <alternativeName>
        <fullName evidence="16">3-hydroxyacyl-[acyl-carrier-protein] dehydratase FabA</fullName>
    </alternativeName>
    <alternativeName>
        <fullName evidence="17">Beta-hydroxydecanoyl thioester dehydrase</fullName>
    </alternativeName>
    <alternativeName>
        <fullName evidence="15">Trans-2-decenoyl-[acyl-carrier-protein] isomerase</fullName>
    </alternativeName>
</protein>
<keyword evidence="13" id="KW-0413">Isomerase</keyword>
<reference evidence="18" key="1">
    <citation type="submission" date="2018-05" db="EMBL/GenBank/DDBJ databases">
        <authorList>
            <person name="Lanie J.A."/>
            <person name="Ng W.-L."/>
            <person name="Kazmierczak K.M."/>
            <person name="Andrzejewski T.M."/>
            <person name="Davidsen T.M."/>
            <person name="Wayne K.J."/>
            <person name="Tettelin H."/>
            <person name="Glass J.I."/>
            <person name="Rusch D."/>
            <person name="Podicherti R."/>
            <person name="Tsui H.-C.T."/>
            <person name="Winkler M.E."/>
        </authorList>
    </citation>
    <scope>NUCLEOTIDE SEQUENCE</scope>
</reference>
<evidence type="ECO:0000256" key="15">
    <source>
        <dbReference type="ARBA" id="ARBA00031656"/>
    </source>
</evidence>
<evidence type="ECO:0000256" key="9">
    <source>
        <dbReference type="ARBA" id="ARBA00022516"/>
    </source>
</evidence>
<dbReference type="PANTHER" id="PTHR30272">
    <property type="entry name" value="3-HYDROXYACYL-[ACYL-CARRIER-PROTEIN] DEHYDRATASE"/>
    <property type="match status" value="1"/>
</dbReference>
<dbReference type="Gene3D" id="3.10.129.10">
    <property type="entry name" value="Hotdog Thioesterase"/>
    <property type="match status" value="1"/>
</dbReference>
<evidence type="ECO:0000256" key="5">
    <source>
        <dbReference type="ARBA" id="ARBA00011738"/>
    </source>
</evidence>
<evidence type="ECO:0000256" key="13">
    <source>
        <dbReference type="ARBA" id="ARBA00023235"/>
    </source>
</evidence>
<dbReference type="NCBIfam" id="TIGR01749">
    <property type="entry name" value="fabA"/>
    <property type="match status" value="1"/>
</dbReference>
<dbReference type="EC" id="5.3.3.14" evidence="6"/>
<sequence>MTQKNSYTKKELIQSGEGKLMGPNTSKLPLPPMLMVDRIIEINEDGGKYGKGRILAELDIDEENWFFHCHFKRDPVMPGCLGLDGMWQLVGFFLTWIGGEGRGRALGVSDLKFKGQVRPYHEKVVYKIDIKKILERDGKTMVWADGLLSTEDNRTIYFAKNLQVGLFNNLTYDFGGDPSQDSF</sequence>
<evidence type="ECO:0000256" key="6">
    <source>
        <dbReference type="ARBA" id="ARBA00012677"/>
    </source>
</evidence>
<proteinExistence type="inferred from homology"/>
<dbReference type="UniPathway" id="UPA00094"/>
<keyword evidence="9" id="KW-0444">Lipid biosynthesis</keyword>
<evidence type="ECO:0000256" key="10">
    <source>
        <dbReference type="ARBA" id="ARBA00022832"/>
    </source>
</evidence>
<evidence type="ECO:0000256" key="1">
    <source>
        <dbReference type="ARBA" id="ARBA00001055"/>
    </source>
</evidence>
<evidence type="ECO:0000256" key="12">
    <source>
        <dbReference type="ARBA" id="ARBA00023160"/>
    </source>
</evidence>
<dbReference type="EMBL" id="UINC01162669">
    <property type="protein sequence ID" value="SVD62554.1"/>
    <property type="molecule type" value="Genomic_DNA"/>
</dbReference>
<dbReference type="GO" id="GO:0006633">
    <property type="term" value="P:fatty acid biosynthetic process"/>
    <property type="evidence" value="ECO:0007669"/>
    <property type="project" value="UniProtKB-UniPathway"/>
</dbReference>
<dbReference type="InterPro" id="IPR029069">
    <property type="entry name" value="HotDog_dom_sf"/>
</dbReference>
<dbReference type="GO" id="GO:0034017">
    <property type="term" value="F:trans-2-decenoyl-acyl-carrier-protein isomerase activity"/>
    <property type="evidence" value="ECO:0007669"/>
    <property type="project" value="UniProtKB-EC"/>
</dbReference>
<comment type="subcellular location">
    <subcellularLocation>
        <location evidence="2">Cytoplasm</location>
    </subcellularLocation>
</comment>
<evidence type="ECO:0000256" key="11">
    <source>
        <dbReference type="ARBA" id="ARBA00023098"/>
    </source>
</evidence>
<keyword evidence="14" id="KW-0456">Lyase</keyword>
<organism evidence="18">
    <name type="scientific">marine metagenome</name>
    <dbReference type="NCBI Taxonomy" id="408172"/>
    <lineage>
        <taxon>unclassified sequences</taxon>
        <taxon>metagenomes</taxon>
        <taxon>ecological metagenomes</taxon>
    </lineage>
</organism>
<evidence type="ECO:0000256" key="8">
    <source>
        <dbReference type="ARBA" id="ARBA00022490"/>
    </source>
</evidence>
<dbReference type="SUPFAM" id="SSF54637">
    <property type="entry name" value="Thioesterase/thiol ester dehydrase-isomerase"/>
    <property type="match status" value="1"/>
</dbReference>
<comment type="similarity">
    <text evidence="4">Belongs to the thioester dehydratase family. FabA subfamily.</text>
</comment>
<keyword evidence="10" id="KW-0276">Fatty acid metabolism</keyword>
<keyword evidence="12" id="KW-0275">Fatty acid biosynthesis</keyword>
<evidence type="ECO:0000313" key="18">
    <source>
        <dbReference type="EMBL" id="SVD62554.1"/>
    </source>
</evidence>